<proteinExistence type="predicted"/>
<comment type="caution">
    <text evidence="3">The sequence shown here is derived from an EMBL/GenBank/DDBJ whole genome shotgun (WGS) entry which is preliminary data.</text>
</comment>
<dbReference type="SUPFAM" id="SSF56112">
    <property type="entry name" value="Protein kinase-like (PK-like)"/>
    <property type="match status" value="1"/>
</dbReference>
<keyword evidence="3" id="KW-0418">Kinase</keyword>
<evidence type="ECO:0000313" key="4">
    <source>
        <dbReference type="Proteomes" id="UP000239759"/>
    </source>
</evidence>
<keyword evidence="1" id="KW-0547">Nucleotide-binding</keyword>
<keyword evidence="3" id="KW-0723">Serine/threonine-protein kinase</keyword>
<feature type="binding site" evidence="1">
    <location>
        <position position="194"/>
    </location>
    <ligand>
        <name>ATP</name>
        <dbReference type="ChEBI" id="CHEBI:30616"/>
    </ligand>
</feature>
<dbReference type="AlphaFoldDB" id="A0AAP8U661"/>
<evidence type="ECO:0000259" key="2">
    <source>
        <dbReference type="PROSITE" id="PS50011"/>
    </source>
</evidence>
<dbReference type="PROSITE" id="PS00109">
    <property type="entry name" value="PROTEIN_KINASE_TYR"/>
    <property type="match status" value="1"/>
</dbReference>
<dbReference type="PROSITE" id="PS00107">
    <property type="entry name" value="PROTEIN_KINASE_ATP"/>
    <property type="match status" value="1"/>
</dbReference>
<evidence type="ECO:0000256" key="1">
    <source>
        <dbReference type="PROSITE-ProRule" id="PRU10141"/>
    </source>
</evidence>
<dbReference type="Pfam" id="PF00069">
    <property type="entry name" value="Pkinase"/>
    <property type="match status" value="1"/>
</dbReference>
<dbReference type="InterPro" id="IPR008266">
    <property type="entry name" value="Tyr_kinase_AS"/>
</dbReference>
<dbReference type="PROSITE" id="PS50011">
    <property type="entry name" value="PROTEIN_KINASE_DOM"/>
    <property type="match status" value="1"/>
</dbReference>
<feature type="domain" description="Protein kinase" evidence="2">
    <location>
        <begin position="165"/>
        <end position="410"/>
    </location>
</feature>
<protein>
    <submittedName>
        <fullName evidence="3">Serine/threonine protein kinase</fullName>
    </submittedName>
</protein>
<organism evidence="3 4">
    <name type="scientific">Brevibacillus laterosporus</name>
    <name type="common">Bacillus laterosporus</name>
    <dbReference type="NCBI Taxonomy" id="1465"/>
    <lineage>
        <taxon>Bacteria</taxon>
        <taxon>Bacillati</taxon>
        <taxon>Bacillota</taxon>
        <taxon>Bacilli</taxon>
        <taxon>Bacillales</taxon>
        <taxon>Paenibacillaceae</taxon>
        <taxon>Brevibacillus</taxon>
    </lineage>
</organism>
<dbReference type="Gene3D" id="1.10.510.10">
    <property type="entry name" value="Transferase(Phosphotransferase) domain 1"/>
    <property type="match status" value="1"/>
</dbReference>
<dbReference type="InterPro" id="IPR011009">
    <property type="entry name" value="Kinase-like_dom_sf"/>
</dbReference>
<dbReference type="PANTHER" id="PTHR44167">
    <property type="entry name" value="OVARIAN-SPECIFIC SERINE/THREONINE-PROTEIN KINASE LOK-RELATED"/>
    <property type="match status" value="1"/>
</dbReference>
<keyword evidence="1" id="KW-0067">ATP-binding</keyword>
<dbReference type="EMBL" id="PRKQ01000005">
    <property type="protein sequence ID" value="PPB08841.1"/>
    <property type="molecule type" value="Genomic_DNA"/>
</dbReference>
<gene>
    <name evidence="3" type="ORF">C4A77_06020</name>
</gene>
<sequence>MELIIIIPENEVKNYLMVQARKIRDTFSESLDRIALYEEYYADVENNHLRVIFSLLHAKINNLFEFLNHKNFPGNGGHYNAGQSRDLLDVIDTIQLLQSNLKNTSVGFRLDSYYLDLIGRCRTFLSKSGGSSIPERFPIIELIEHRAVFLLMDVTNIKRIQAKESFILKSIGSGSYGKVFKYKDSHYNRWFVLKRANKDLTPKELERFKNEYLETRKLDSPYIIEVYNYNDEKNEYTMEYANDGTLADYIRKNNTKISMSERINLILQLFRAFSYIHRKGLLHRDISFSNILVKHFDGEWTVIKVSDFGLVKIMESTLTSKDSSIKGSLNDPDLIKVGFNNYEVRHEIFALAQVVNFILCGKKYANGIYDNSQTVKEFILRGLAANINDRFASVDEMASAFNGVKKDLLN</sequence>
<dbReference type="Proteomes" id="UP000239759">
    <property type="component" value="Unassembled WGS sequence"/>
</dbReference>
<accession>A0AAP8U661</accession>
<reference evidence="3 4" key="1">
    <citation type="submission" date="2018-02" db="EMBL/GenBank/DDBJ databases">
        <title>Comparative analysis of genomes of three Brevibacillus laterosporus strains producers of potent antimicrobials isolated from silage.</title>
        <authorList>
            <person name="Kojic M."/>
            <person name="Miljkovic M."/>
            <person name="Studholme D."/>
            <person name="Filipic B."/>
        </authorList>
    </citation>
    <scope>NUCLEOTIDE SEQUENCE [LARGE SCALE GENOMIC DNA]</scope>
    <source>
        <strain evidence="3 4">BGSP11</strain>
    </source>
</reference>
<dbReference type="InterPro" id="IPR017441">
    <property type="entry name" value="Protein_kinase_ATP_BS"/>
</dbReference>
<dbReference type="GO" id="GO:0005524">
    <property type="term" value="F:ATP binding"/>
    <property type="evidence" value="ECO:0007669"/>
    <property type="project" value="UniProtKB-UniRule"/>
</dbReference>
<dbReference type="PANTHER" id="PTHR44167:SF24">
    <property type="entry name" value="SERINE_THREONINE-PROTEIN KINASE CHK2"/>
    <property type="match status" value="1"/>
</dbReference>
<evidence type="ECO:0000313" key="3">
    <source>
        <dbReference type="EMBL" id="PPB08841.1"/>
    </source>
</evidence>
<name>A0AAP8U661_BRELA</name>
<dbReference type="GO" id="GO:0004674">
    <property type="term" value="F:protein serine/threonine kinase activity"/>
    <property type="evidence" value="ECO:0007669"/>
    <property type="project" value="UniProtKB-KW"/>
</dbReference>
<dbReference type="InterPro" id="IPR000719">
    <property type="entry name" value="Prot_kinase_dom"/>
</dbReference>
<keyword evidence="3" id="KW-0808">Transferase</keyword>